<evidence type="ECO:0000313" key="2">
    <source>
        <dbReference type="EMBL" id="KAK8841102.1"/>
    </source>
</evidence>
<accession>A0ABR2H6N7</accession>
<gene>
    <name evidence="1" type="ORF">M9Y10_027300</name>
    <name evidence="2" type="ORF">M9Y10_027302</name>
</gene>
<name>A0ABR2H6N7_9EUKA</name>
<sequence>MSKLYYIYDHTFDIPRMPEPEMMPNDVKRLIYYRGHTFNKRFYFVSERERMIYRFYIPEEYHPRPSERSWDKIYPEHPNGFVKEVYHKTNSKSKCFEMIPDCNSKKRVALTLNDVNLKQLIKQNTYTNESEYEEEEDL</sequence>
<dbReference type="EMBL" id="JAPFFF010000042">
    <property type="protein sequence ID" value="KAK8841102.1"/>
    <property type="molecule type" value="Genomic_DNA"/>
</dbReference>
<proteinExistence type="predicted"/>
<dbReference type="Proteomes" id="UP001470230">
    <property type="component" value="Unassembled WGS sequence"/>
</dbReference>
<organism evidence="1 3">
    <name type="scientific">Tritrichomonas musculus</name>
    <dbReference type="NCBI Taxonomy" id="1915356"/>
    <lineage>
        <taxon>Eukaryota</taxon>
        <taxon>Metamonada</taxon>
        <taxon>Parabasalia</taxon>
        <taxon>Tritrichomonadida</taxon>
        <taxon>Tritrichomonadidae</taxon>
        <taxon>Tritrichomonas</taxon>
    </lineage>
</organism>
<reference evidence="1 3" key="1">
    <citation type="submission" date="2024-04" db="EMBL/GenBank/DDBJ databases">
        <title>Tritrichomonas musculus Genome.</title>
        <authorList>
            <person name="Alves-Ferreira E."/>
            <person name="Grigg M."/>
            <person name="Lorenzi H."/>
            <person name="Galac M."/>
        </authorList>
    </citation>
    <scope>NUCLEOTIDE SEQUENCE [LARGE SCALE GENOMIC DNA]</scope>
    <source>
        <strain evidence="1 3">EAF2021</strain>
    </source>
</reference>
<comment type="caution">
    <text evidence="1">The sequence shown here is derived from an EMBL/GenBank/DDBJ whole genome shotgun (WGS) entry which is preliminary data.</text>
</comment>
<evidence type="ECO:0000313" key="3">
    <source>
        <dbReference type="Proteomes" id="UP001470230"/>
    </source>
</evidence>
<evidence type="ECO:0000313" key="1">
    <source>
        <dbReference type="EMBL" id="KAK8841100.1"/>
    </source>
</evidence>
<dbReference type="EMBL" id="JAPFFF010000042">
    <property type="protein sequence ID" value="KAK8841100.1"/>
    <property type="molecule type" value="Genomic_DNA"/>
</dbReference>
<protein>
    <submittedName>
        <fullName evidence="1">Uncharacterized protein</fullName>
    </submittedName>
</protein>
<keyword evidence="3" id="KW-1185">Reference proteome</keyword>